<name>A0A6C0DEU8_9ZZZZ</name>
<accession>A0A6C0DEU8</accession>
<evidence type="ECO:0000313" key="2">
    <source>
        <dbReference type="EMBL" id="QHT14820.1"/>
    </source>
</evidence>
<sequence length="282" mass="31726">MEDAIILTIAALLLIGYVALYISGRKYLETFQGDRFNTDGSPKTSAKAFQSMPENPSKEPRPDEYEISAVFQNQGSREASQQQISDAMTRYPLDWSTQGPNSQTFQEKEAAFLKKAEFLPQPAGFYKDLQGITSAIKDSANQDDEEKKILQTYQPKSSKGLLQYSVDDVKSLLHKVYDKKGLIPVVSKSKQGENIWEITELKEKNPKIVWEDGTSENPVADVMRSRGEETISIPMPASDLAAGMDPFLKARDPTRKGKNDYSLSDSGLKRMYETTYPVKEWN</sequence>
<protein>
    <submittedName>
        <fullName evidence="2">Uncharacterized protein</fullName>
    </submittedName>
</protein>
<feature type="region of interest" description="Disordered" evidence="1">
    <location>
        <begin position="34"/>
        <end position="62"/>
    </location>
</feature>
<evidence type="ECO:0000256" key="1">
    <source>
        <dbReference type="SAM" id="MobiDB-lite"/>
    </source>
</evidence>
<reference evidence="2" key="1">
    <citation type="journal article" date="2020" name="Nature">
        <title>Giant virus diversity and host interactions through global metagenomics.</title>
        <authorList>
            <person name="Schulz F."/>
            <person name="Roux S."/>
            <person name="Paez-Espino D."/>
            <person name="Jungbluth S."/>
            <person name="Walsh D.A."/>
            <person name="Denef V.J."/>
            <person name="McMahon K.D."/>
            <person name="Konstantinidis K.T."/>
            <person name="Eloe-Fadrosh E.A."/>
            <person name="Kyrpides N.C."/>
            <person name="Woyke T."/>
        </authorList>
    </citation>
    <scope>NUCLEOTIDE SEQUENCE</scope>
    <source>
        <strain evidence="2">GVMAG-M-3300023174-141</strain>
    </source>
</reference>
<proteinExistence type="predicted"/>
<organism evidence="2">
    <name type="scientific">viral metagenome</name>
    <dbReference type="NCBI Taxonomy" id="1070528"/>
    <lineage>
        <taxon>unclassified sequences</taxon>
        <taxon>metagenomes</taxon>
        <taxon>organismal metagenomes</taxon>
    </lineage>
</organism>
<dbReference type="AlphaFoldDB" id="A0A6C0DEU8"/>
<dbReference type="EMBL" id="MN739590">
    <property type="protein sequence ID" value="QHT14820.1"/>
    <property type="molecule type" value="Genomic_DNA"/>
</dbReference>
<feature type="compositionally biased region" description="Polar residues" evidence="1">
    <location>
        <begin position="38"/>
        <end position="54"/>
    </location>
</feature>